<protein>
    <submittedName>
        <fullName evidence="1">Uncharacterized protein</fullName>
    </submittedName>
</protein>
<organism evidence="1 2">
    <name type="scientific">Phlebia brevispora</name>
    <dbReference type="NCBI Taxonomy" id="194682"/>
    <lineage>
        <taxon>Eukaryota</taxon>
        <taxon>Fungi</taxon>
        <taxon>Dikarya</taxon>
        <taxon>Basidiomycota</taxon>
        <taxon>Agaricomycotina</taxon>
        <taxon>Agaricomycetes</taxon>
        <taxon>Polyporales</taxon>
        <taxon>Meruliaceae</taxon>
        <taxon>Phlebia</taxon>
    </lineage>
</organism>
<evidence type="ECO:0000313" key="2">
    <source>
        <dbReference type="Proteomes" id="UP001148662"/>
    </source>
</evidence>
<gene>
    <name evidence="1" type="ORF">NM688_g6216</name>
</gene>
<proteinExistence type="predicted"/>
<sequence length="223" mass="24355">MHTSAASARLLRNFLYTSSHRPCQLTVVGRSIRLQPLSSYPCSTGISLTHRGRSFSSTPIQRAAPASHPPGQQSELVYCPTEDDLRDLEDEDSDGPEIELLPPEEATLEITDRAAEQLQTIAKRENNPDAALRISVESGGCHGYQYKMELAKKRKPDDYLFSHPSVKPSNIVIDAVSMSLMKGSLIDFATELIGSTFRVVENPQAKGSGCGCGRAQNLPLDTI</sequence>
<dbReference type="EMBL" id="JANHOG010001248">
    <property type="protein sequence ID" value="KAJ3540511.1"/>
    <property type="molecule type" value="Genomic_DNA"/>
</dbReference>
<name>A0ACC1SIU7_9APHY</name>
<reference evidence="1" key="1">
    <citation type="submission" date="2022-07" db="EMBL/GenBank/DDBJ databases">
        <title>Genome Sequence of Phlebia brevispora.</title>
        <authorList>
            <person name="Buettner E."/>
        </authorList>
    </citation>
    <scope>NUCLEOTIDE SEQUENCE</scope>
    <source>
        <strain evidence="1">MPL23</strain>
    </source>
</reference>
<comment type="caution">
    <text evidence="1">The sequence shown here is derived from an EMBL/GenBank/DDBJ whole genome shotgun (WGS) entry which is preliminary data.</text>
</comment>
<dbReference type="Proteomes" id="UP001148662">
    <property type="component" value="Unassembled WGS sequence"/>
</dbReference>
<evidence type="ECO:0000313" key="1">
    <source>
        <dbReference type="EMBL" id="KAJ3540511.1"/>
    </source>
</evidence>
<keyword evidence="2" id="KW-1185">Reference proteome</keyword>
<accession>A0ACC1SIU7</accession>